<comment type="subcellular location">
    <subcellularLocation>
        <location evidence="1">Membrane</location>
        <topology evidence="1">Multi-pass membrane protein</topology>
    </subcellularLocation>
</comment>
<name>W7YS07_9BACT</name>
<evidence type="ECO:0000256" key="1">
    <source>
        <dbReference type="ARBA" id="ARBA00004141"/>
    </source>
</evidence>
<evidence type="ECO:0000256" key="4">
    <source>
        <dbReference type="ARBA" id="ARBA00023136"/>
    </source>
</evidence>
<dbReference type="PANTHER" id="PTHR43471">
    <property type="entry name" value="ABC TRANSPORTER PERMEASE"/>
    <property type="match status" value="1"/>
</dbReference>
<dbReference type="GO" id="GO:0016020">
    <property type="term" value="C:membrane"/>
    <property type="evidence" value="ECO:0007669"/>
    <property type="project" value="UniProtKB-SubCell"/>
</dbReference>
<dbReference type="Proteomes" id="UP000019402">
    <property type="component" value="Unassembled WGS sequence"/>
</dbReference>
<dbReference type="OrthoDB" id="1020756at2"/>
<comment type="caution">
    <text evidence="8">The sequence shown here is derived from an EMBL/GenBank/DDBJ whole genome shotgun (WGS) entry which is preliminary data.</text>
</comment>
<keyword evidence="9" id="KW-1185">Reference proteome</keyword>
<evidence type="ECO:0000313" key="8">
    <source>
        <dbReference type="EMBL" id="GAF05204.1"/>
    </source>
</evidence>
<dbReference type="InterPro" id="IPR019196">
    <property type="entry name" value="ABC_transp_unknown"/>
</dbReference>
<dbReference type="eggNOG" id="COG3225">
    <property type="taxonomic scope" value="Bacteria"/>
</dbReference>
<feature type="transmembrane region" description="Helical" evidence="5">
    <location>
        <begin position="12"/>
        <end position="34"/>
    </location>
</feature>
<evidence type="ECO:0000256" key="2">
    <source>
        <dbReference type="ARBA" id="ARBA00022692"/>
    </source>
</evidence>
<gene>
    <name evidence="8" type="ORF">JCM21142_93931</name>
</gene>
<dbReference type="STRING" id="869213.GCA_000517085_01648"/>
<feature type="transmembrane region" description="Helical" evidence="5">
    <location>
        <begin position="788"/>
        <end position="807"/>
    </location>
</feature>
<feature type="domain" description="ABC-type uncharacterised transport system" evidence="6">
    <location>
        <begin position="455"/>
        <end position="584"/>
    </location>
</feature>
<evidence type="ECO:0000259" key="7">
    <source>
        <dbReference type="Pfam" id="PF12698"/>
    </source>
</evidence>
<feature type="transmembrane region" description="Helical" evidence="5">
    <location>
        <begin position="176"/>
        <end position="196"/>
    </location>
</feature>
<sequence>MKEILVIAKMELQKMFFSPIAWLVLIIFSVQSGFEIVDQMSSWVHRFSLGYGQSPVTAQLYGGGRGYFSGIQEWLFIFLPLVTMGLMSKEFSSGSIKLLYSSPISNKQIVLGKYLAAVVFSFAMSIVVLLAGLLGFAGIDFFDFGQVITGVLGLFLLMCAYSAIGLFVSSITSYQIVAAIGTIFLLFSLGKIGNLWQDVDFIRDITYWLSLNGRSRTFIDGLICTEDVLYFVFVSGLFITFSIFRLKGIREKSSRYISIGRYVSAFLVVALLGYVSTVPSMMKYYDSTRNNLNTLTKSSQEVMSKFEGKIKITTYANIYGLNFRSVSPRSQKRDQAFFEKYYRFYPNIELEYKYYYATPMYEKDYQRFIRANSGKTEQQILEKYCNVYNMDVDKIKPASAFKDEINLQAELNRCVRKIETEDGKIAFLHWYDDMTRNPSEAQITAALKGLVETLPMVGFVNGHGERDIDNMGTRGYFTVVKDKQFRESMLNNGIDFTSLNLQKTVPSYIDILIVAESKEHFSDMEMMHLNEYIDRGGNLVIAADIKRQAVMNPLVQQFDVKFNPGQVVEFNKGYTMDFVTSAPPNGSPNKRVVTMPGALSLSYDEKLGHEKSGFVYTQELVSDVIGNLPSASEVESLRGDYVEPEEPAGLSEDQKRMLEMLKGREAKPADRGKFHGSWNELDVTDFIDDFPMYNPVEGELGGALVTGLTLARNVEGKEQRILILGDADCFANGEISIRRTGIVSGNYDFISRMFYWLTHEESPVNVRRPLNLDDNMLLEKDEIGMYEFLYRLLIPAMFAMILLFIWLRRRGR</sequence>
<proteinExistence type="predicted"/>
<keyword evidence="2 5" id="KW-0812">Transmembrane</keyword>
<feature type="transmembrane region" description="Helical" evidence="5">
    <location>
        <begin position="228"/>
        <end position="247"/>
    </location>
</feature>
<organism evidence="8 9">
    <name type="scientific">Saccharicrinis fermentans DSM 9555 = JCM 21142</name>
    <dbReference type="NCBI Taxonomy" id="869213"/>
    <lineage>
        <taxon>Bacteria</taxon>
        <taxon>Pseudomonadati</taxon>
        <taxon>Bacteroidota</taxon>
        <taxon>Bacteroidia</taxon>
        <taxon>Marinilabiliales</taxon>
        <taxon>Marinilabiliaceae</taxon>
        <taxon>Saccharicrinis</taxon>
    </lineage>
</organism>
<evidence type="ECO:0000259" key="6">
    <source>
        <dbReference type="Pfam" id="PF09822"/>
    </source>
</evidence>
<evidence type="ECO:0000256" key="5">
    <source>
        <dbReference type="SAM" id="Phobius"/>
    </source>
</evidence>
<dbReference type="PANTHER" id="PTHR43471:SF12">
    <property type="entry name" value="HYPOTHETICAL MEMBRANE PROTEIN, CONSERVED"/>
    <property type="match status" value="1"/>
</dbReference>
<dbReference type="GO" id="GO:0140359">
    <property type="term" value="F:ABC-type transporter activity"/>
    <property type="evidence" value="ECO:0007669"/>
    <property type="project" value="InterPro"/>
</dbReference>
<reference evidence="8 9" key="1">
    <citation type="journal article" date="2014" name="Genome Announc.">
        <title>Draft Genome Sequence of Cytophaga fermentans JCM 21142T, a Facultative Anaerobe Isolated from Marine Mud.</title>
        <authorList>
            <person name="Starns D."/>
            <person name="Oshima K."/>
            <person name="Suda W."/>
            <person name="Iino T."/>
            <person name="Yuki M."/>
            <person name="Inoue J."/>
            <person name="Kitamura K."/>
            <person name="Iida T."/>
            <person name="Darby A."/>
            <person name="Hattori M."/>
            <person name="Ohkuma M."/>
        </authorList>
    </citation>
    <scope>NUCLEOTIDE SEQUENCE [LARGE SCALE GENOMIC DNA]</scope>
    <source>
        <strain evidence="8 9">JCM 21142</strain>
    </source>
</reference>
<accession>W7YS07</accession>
<evidence type="ECO:0000256" key="3">
    <source>
        <dbReference type="ARBA" id="ARBA00022989"/>
    </source>
</evidence>
<feature type="transmembrane region" description="Helical" evidence="5">
    <location>
        <begin position="259"/>
        <end position="282"/>
    </location>
</feature>
<dbReference type="Pfam" id="PF12698">
    <property type="entry name" value="ABC2_membrane_3"/>
    <property type="match status" value="1"/>
</dbReference>
<feature type="domain" description="ABC-2 type transporter transmembrane" evidence="7">
    <location>
        <begin position="75"/>
        <end position="196"/>
    </location>
</feature>
<dbReference type="AlphaFoldDB" id="W7YS07"/>
<dbReference type="EMBL" id="BAMD01000073">
    <property type="protein sequence ID" value="GAF05204.1"/>
    <property type="molecule type" value="Genomic_DNA"/>
</dbReference>
<dbReference type="RefSeq" id="WP_027471424.1">
    <property type="nucleotide sequence ID" value="NZ_BAMD01000073.1"/>
</dbReference>
<feature type="transmembrane region" description="Helical" evidence="5">
    <location>
        <begin position="144"/>
        <end position="164"/>
    </location>
</feature>
<feature type="transmembrane region" description="Helical" evidence="5">
    <location>
        <begin position="114"/>
        <end position="138"/>
    </location>
</feature>
<evidence type="ECO:0000313" key="9">
    <source>
        <dbReference type="Proteomes" id="UP000019402"/>
    </source>
</evidence>
<dbReference type="Pfam" id="PF09822">
    <property type="entry name" value="ABC_transp_aux"/>
    <property type="match status" value="1"/>
</dbReference>
<keyword evidence="3 5" id="KW-1133">Transmembrane helix</keyword>
<dbReference type="InterPro" id="IPR013525">
    <property type="entry name" value="ABC2_TM"/>
</dbReference>
<dbReference type="eggNOG" id="COG1277">
    <property type="taxonomic scope" value="Bacteria"/>
</dbReference>
<protein>
    <submittedName>
        <fullName evidence="8">ABC-type transport system</fullName>
    </submittedName>
</protein>
<keyword evidence="4 5" id="KW-0472">Membrane</keyword>